<sequence>MTYNHLTISELSFIQNFWNQGVKAYIVAKTLKRSAETIYRVFRFLDAGYSISEYYENYRANKSRSGRKPIVLPNDELEYIKEKVSLGRALLELHQDYPNYHNEFGHLEADTIQGKKHRGAVMTLVERKSKAVIILNTRHKTDKAIFEKLDALLSVTPKGLFKSITFDNGKEFSKWKD</sequence>
<dbReference type="InterPro" id="IPR001584">
    <property type="entry name" value="Integrase_cat-core"/>
</dbReference>
<dbReference type="RefSeq" id="WP_129303290.1">
    <property type="nucleotide sequence ID" value="NZ_QZFR01000051.1"/>
</dbReference>
<dbReference type="GO" id="GO:0005829">
    <property type="term" value="C:cytosol"/>
    <property type="evidence" value="ECO:0007669"/>
    <property type="project" value="TreeGrafter"/>
</dbReference>
<dbReference type="NCBIfam" id="NF033563">
    <property type="entry name" value="transpos_IS30"/>
    <property type="match status" value="1"/>
</dbReference>
<dbReference type="PANTHER" id="PTHR10948:SF23">
    <property type="entry name" value="TRANSPOSASE INSI FOR INSERTION SEQUENCE ELEMENT IS30A-RELATED"/>
    <property type="match status" value="1"/>
</dbReference>
<evidence type="ECO:0000259" key="1">
    <source>
        <dbReference type="PROSITE" id="PS50994"/>
    </source>
</evidence>
<reference evidence="2 3" key="1">
    <citation type="submission" date="2018-09" db="EMBL/GenBank/DDBJ databases">
        <title>Murine metabolic-syndrome-specific gut microbial biobank.</title>
        <authorList>
            <person name="Liu C."/>
        </authorList>
    </citation>
    <scope>NUCLEOTIDE SEQUENCE [LARGE SCALE GENOMIC DNA]</scope>
    <source>
        <strain evidence="2 3">C-30</strain>
    </source>
</reference>
<dbReference type="GO" id="GO:0015074">
    <property type="term" value="P:DNA integration"/>
    <property type="evidence" value="ECO:0007669"/>
    <property type="project" value="InterPro"/>
</dbReference>
<dbReference type="EMBL" id="QZFR01000051">
    <property type="protein sequence ID" value="RXV70796.1"/>
    <property type="molecule type" value="Genomic_DNA"/>
</dbReference>
<dbReference type="PANTHER" id="PTHR10948">
    <property type="entry name" value="TRANSPOSASE"/>
    <property type="match status" value="1"/>
</dbReference>
<feature type="non-terminal residue" evidence="2">
    <location>
        <position position="177"/>
    </location>
</feature>
<dbReference type="OrthoDB" id="9781678at2"/>
<name>A0A4Q2AKR9_9LACO</name>
<proteinExistence type="predicted"/>
<dbReference type="InterPro" id="IPR053392">
    <property type="entry name" value="Transposase_IS30-like"/>
</dbReference>
<gene>
    <name evidence="2" type="ORF">D6C19_07225</name>
</gene>
<dbReference type="GO" id="GO:0004803">
    <property type="term" value="F:transposase activity"/>
    <property type="evidence" value="ECO:0007669"/>
    <property type="project" value="TreeGrafter"/>
</dbReference>
<organism evidence="2 3">
    <name type="scientific">Ligilactobacillus murinus</name>
    <dbReference type="NCBI Taxonomy" id="1622"/>
    <lineage>
        <taxon>Bacteria</taxon>
        <taxon>Bacillati</taxon>
        <taxon>Bacillota</taxon>
        <taxon>Bacilli</taxon>
        <taxon>Lactobacillales</taxon>
        <taxon>Lactobacillaceae</taxon>
        <taxon>Ligilactobacillus</taxon>
    </lineage>
</organism>
<dbReference type="Proteomes" id="UP000289316">
    <property type="component" value="Unassembled WGS sequence"/>
</dbReference>
<dbReference type="GO" id="GO:0032196">
    <property type="term" value="P:transposition"/>
    <property type="evidence" value="ECO:0007669"/>
    <property type="project" value="TreeGrafter"/>
</dbReference>
<protein>
    <submittedName>
        <fullName evidence="2">IS30 family transposase</fullName>
    </submittedName>
</protein>
<dbReference type="PROSITE" id="PS50994">
    <property type="entry name" value="INTEGRASE"/>
    <property type="match status" value="1"/>
</dbReference>
<evidence type="ECO:0000313" key="3">
    <source>
        <dbReference type="Proteomes" id="UP000289316"/>
    </source>
</evidence>
<comment type="caution">
    <text evidence="2">The sequence shown here is derived from an EMBL/GenBank/DDBJ whole genome shotgun (WGS) entry which is preliminary data.</text>
</comment>
<dbReference type="AlphaFoldDB" id="A0A4Q2AKR9"/>
<dbReference type="InterPro" id="IPR051917">
    <property type="entry name" value="Transposase-Integrase"/>
</dbReference>
<feature type="domain" description="Integrase catalytic" evidence="1">
    <location>
        <begin position="94"/>
        <end position="177"/>
    </location>
</feature>
<evidence type="ECO:0000313" key="2">
    <source>
        <dbReference type="EMBL" id="RXV70796.1"/>
    </source>
</evidence>
<accession>A0A4Q2AKR9</accession>